<accession>A0A811RIS7</accession>
<organism evidence="3 4">
    <name type="scientific">Miscanthus lutarioriparius</name>
    <dbReference type="NCBI Taxonomy" id="422564"/>
    <lineage>
        <taxon>Eukaryota</taxon>
        <taxon>Viridiplantae</taxon>
        <taxon>Streptophyta</taxon>
        <taxon>Embryophyta</taxon>
        <taxon>Tracheophyta</taxon>
        <taxon>Spermatophyta</taxon>
        <taxon>Magnoliopsida</taxon>
        <taxon>Liliopsida</taxon>
        <taxon>Poales</taxon>
        <taxon>Poaceae</taxon>
        <taxon>PACMAD clade</taxon>
        <taxon>Panicoideae</taxon>
        <taxon>Andropogonodae</taxon>
        <taxon>Andropogoneae</taxon>
        <taxon>Saccharinae</taxon>
        <taxon>Miscanthus</taxon>
    </lineage>
</organism>
<dbReference type="Proteomes" id="UP000604825">
    <property type="component" value="Unassembled WGS sequence"/>
</dbReference>
<evidence type="ECO:0000256" key="1">
    <source>
        <dbReference type="SAM" id="MobiDB-lite"/>
    </source>
</evidence>
<keyword evidence="2" id="KW-0472">Membrane</keyword>
<feature type="region of interest" description="Disordered" evidence="1">
    <location>
        <begin position="1"/>
        <end position="27"/>
    </location>
</feature>
<comment type="caution">
    <text evidence="3">The sequence shown here is derived from an EMBL/GenBank/DDBJ whole genome shotgun (WGS) entry which is preliminary data.</text>
</comment>
<keyword evidence="4" id="KW-1185">Reference proteome</keyword>
<evidence type="ECO:0000256" key="2">
    <source>
        <dbReference type="SAM" id="Phobius"/>
    </source>
</evidence>
<reference evidence="3" key="1">
    <citation type="submission" date="2020-10" db="EMBL/GenBank/DDBJ databases">
        <authorList>
            <person name="Han B."/>
            <person name="Lu T."/>
            <person name="Zhao Q."/>
            <person name="Huang X."/>
            <person name="Zhao Y."/>
        </authorList>
    </citation>
    <scope>NUCLEOTIDE SEQUENCE</scope>
</reference>
<keyword evidence="2" id="KW-0812">Transmembrane</keyword>
<feature type="transmembrane region" description="Helical" evidence="2">
    <location>
        <begin position="33"/>
        <end position="58"/>
    </location>
</feature>
<gene>
    <name evidence="3" type="ORF">NCGR_LOCUS53185</name>
</gene>
<proteinExistence type="predicted"/>
<evidence type="ECO:0000313" key="4">
    <source>
        <dbReference type="Proteomes" id="UP000604825"/>
    </source>
</evidence>
<sequence length="93" mass="10412">MPSLTMVTRSSLATAPPAGEQTSRQHHRSQKHLVHWIIVFVVGSVAGVISGLALKSILKKIKKLIRQRSLDGVMVFSTKLIRQPEQLAFLKKW</sequence>
<name>A0A811RIS7_9POAL</name>
<keyword evidence="2" id="KW-1133">Transmembrane helix</keyword>
<dbReference type="EMBL" id="CAJGYO010000015">
    <property type="protein sequence ID" value="CAD6269888.1"/>
    <property type="molecule type" value="Genomic_DNA"/>
</dbReference>
<protein>
    <submittedName>
        <fullName evidence="3">Uncharacterized protein</fullName>
    </submittedName>
</protein>
<dbReference type="AlphaFoldDB" id="A0A811RIS7"/>
<evidence type="ECO:0000313" key="3">
    <source>
        <dbReference type="EMBL" id="CAD6269888.1"/>
    </source>
</evidence>
<feature type="compositionally biased region" description="Polar residues" evidence="1">
    <location>
        <begin position="1"/>
        <end position="13"/>
    </location>
</feature>